<reference evidence="2" key="1">
    <citation type="submission" date="2016-06" db="EMBL/GenBank/DDBJ databases">
        <title>Parallel loss of symbiosis genes in relatives of nitrogen-fixing non-legume Parasponia.</title>
        <authorList>
            <person name="Van Velzen R."/>
            <person name="Holmer R."/>
            <person name="Bu F."/>
            <person name="Rutten L."/>
            <person name="Van Zeijl A."/>
            <person name="Liu W."/>
            <person name="Santuari L."/>
            <person name="Cao Q."/>
            <person name="Sharma T."/>
            <person name="Shen D."/>
            <person name="Roswanjaya Y."/>
            <person name="Wardhani T."/>
            <person name="Kalhor M.S."/>
            <person name="Jansen J."/>
            <person name="Van den Hoogen J."/>
            <person name="Gungor B."/>
            <person name="Hartog M."/>
            <person name="Hontelez J."/>
            <person name="Verver J."/>
            <person name="Yang W.-C."/>
            <person name="Schijlen E."/>
            <person name="Repin R."/>
            <person name="Schilthuizen M."/>
            <person name="Schranz E."/>
            <person name="Heidstra R."/>
            <person name="Miyata K."/>
            <person name="Fedorova E."/>
            <person name="Kohlen W."/>
            <person name="Bisseling T."/>
            <person name="Smit S."/>
            <person name="Geurts R."/>
        </authorList>
    </citation>
    <scope>NUCLEOTIDE SEQUENCE [LARGE SCALE GENOMIC DNA]</scope>
    <source>
        <strain evidence="2">cv. RG33-2</strain>
    </source>
</reference>
<dbReference type="EMBL" id="JXTC01000797">
    <property type="protein sequence ID" value="PON37248.1"/>
    <property type="molecule type" value="Genomic_DNA"/>
</dbReference>
<dbReference type="AlphaFoldDB" id="A0A2P5AL08"/>
<sequence length="54" mass="6246">STLRLSRHLVYRFYLGGRYYCPMLLSTFGDSIFPTLKGGWISWSFSGVSMFVED</sequence>
<protein>
    <submittedName>
        <fullName evidence="1">Uncharacterized protein</fullName>
    </submittedName>
</protein>
<organism evidence="1 2">
    <name type="scientific">Trema orientale</name>
    <name type="common">Charcoal tree</name>
    <name type="synonym">Celtis orientalis</name>
    <dbReference type="NCBI Taxonomy" id="63057"/>
    <lineage>
        <taxon>Eukaryota</taxon>
        <taxon>Viridiplantae</taxon>
        <taxon>Streptophyta</taxon>
        <taxon>Embryophyta</taxon>
        <taxon>Tracheophyta</taxon>
        <taxon>Spermatophyta</taxon>
        <taxon>Magnoliopsida</taxon>
        <taxon>eudicotyledons</taxon>
        <taxon>Gunneridae</taxon>
        <taxon>Pentapetalae</taxon>
        <taxon>rosids</taxon>
        <taxon>fabids</taxon>
        <taxon>Rosales</taxon>
        <taxon>Cannabaceae</taxon>
        <taxon>Trema</taxon>
    </lineage>
</organism>
<accession>A0A2P5AL08</accession>
<dbReference type="InParanoid" id="A0A2P5AL08"/>
<comment type="caution">
    <text evidence="1">The sequence shown here is derived from an EMBL/GenBank/DDBJ whole genome shotgun (WGS) entry which is preliminary data.</text>
</comment>
<proteinExistence type="predicted"/>
<feature type="non-terminal residue" evidence="1">
    <location>
        <position position="54"/>
    </location>
</feature>
<name>A0A2P5AL08_TREOI</name>
<evidence type="ECO:0000313" key="2">
    <source>
        <dbReference type="Proteomes" id="UP000237000"/>
    </source>
</evidence>
<gene>
    <name evidence="1" type="ORF">TorRG33x02_347800</name>
</gene>
<dbReference type="Proteomes" id="UP000237000">
    <property type="component" value="Unassembled WGS sequence"/>
</dbReference>
<evidence type="ECO:0000313" key="1">
    <source>
        <dbReference type="EMBL" id="PON37248.1"/>
    </source>
</evidence>
<keyword evidence="2" id="KW-1185">Reference proteome</keyword>
<feature type="non-terminal residue" evidence="1">
    <location>
        <position position="1"/>
    </location>
</feature>
<dbReference type="OrthoDB" id="10292055at2759"/>